<accession>A0A9N9FLJ3</accession>
<proteinExistence type="predicted"/>
<dbReference type="OrthoDB" id="10549440at2759"/>
<feature type="compositionally biased region" description="Basic and acidic residues" evidence="1">
    <location>
        <begin position="16"/>
        <end position="31"/>
    </location>
</feature>
<name>A0A9N9FLJ3_9GLOM</name>
<evidence type="ECO:0000313" key="2">
    <source>
        <dbReference type="EMBL" id="CAG8545699.1"/>
    </source>
</evidence>
<protein>
    <submittedName>
        <fullName evidence="2">1710_t:CDS:1</fullName>
    </submittedName>
</protein>
<dbReference type="Proteomes" id="UP000789831">
    <property type="component" value="Unassembled WGS sequence"/>
</dbReference>
<keyword evidence="3" id="KW-1185">Reference proteome</keyword>
<dbReference type="AlphaFoldDB" id="A0A9N9FLJ3"/>
<gene>
    <name evidence="2" type="ORF">AGERDE_LOCUS6409</name>
</gene>
<sequence length="118" mass="13426">MSQHKSKLGKAINKTLRREEKEISGGKKPETDQPETEMSGSIIGSKNVEHLYRDSSPQSQSEDTSLIYYFTEDGEAKARAENAFTVFNNDEQKHAYQNLVLASCMCLVISRNMFVRLY</sequence>
<organism evidence="2 3">
    <name type="scientific">Ambispora gerdemannii</name>
    <dbReference type="NCBI Taxonomy" id="144530"/>
    <lineage>
        <taxon>Eukaryota</taxon>
        <taxon>Fungi</taxon>
        <taxon>Fungi incertae sedis</taxon>
        <taxon>Mucoromycota</taxon>
        <taxon>Glomeromycotina</taxon>
        <taxon>Glomeromycetes</taxon>
        <taxon>Archaeosporales</taxon>
        <taxon>Ambisporaceae</taxon>
        <taxon>Ambispora</taxon>
    </lineage>
</organism>
<reference evidence="2" key="1">
    <citation type="submission" date="2021-06" db="EMBL/GenBank/DDBJ databases">
        <authorList>
            <person name="Kallberg Y."/>
            <person name="Tangrot J."/>
            <person name="Rosling A."/>
        </authorList>
    </citation>
    <scope>NUCLEOTIDE SEQUENCE</scope>
    <source>
        <strain evidence="2">MT106</strain>
    </source>
</reference>
<comment type="caution">
    <text evidence="2">The sequence shown here is derived from an EMBL/GenBank/DDBJ whole genome shotgun (WGS) entry which is preliminary data.</text>
</comment>
<feature type="region of interest" description="Disordered" evidence="1">
    <location>
        <begin position="1"/>
        <end position="63"/>
    </location>
</feature>
<dbReference type="EMBL" id="CAJVPL010000994">
    <property type="protein sequence ID" value="CAG8545699.1"/>
    <property type="molecule type" value="Genomic_DNA"/>
</dbReference>
<evidence type="ECO:0000313" key="3">
    <source>
        <dbReference type="Proteomes" id="UP000789831"/>
    </source>
</evidence>
<evidence type="ECO:0000256" key="1">
    <source>
        <dbReference type="SAM" id="MobiDB-lite"/>
    </source>
</evidence>